<evidence type="ECO:0000256" key="3">
    <source>
        <dbReference type="PIRSR" id="PIRSR000509-1"/>
    </source>
</evidence>
<dbReference type="EMBL" id="JZBS01003737">
    <property type="protein sequence ID" value="KKK13829.1"/>
    <property type="molecule type" value="Genomic_DNA"/>
</dbReference>
<evidence type="ECO:0000256" key="2">
    <source>
        <dbReference type="ARBA" id="ARBA00022679"/>
    </source>
</evidence>
<feature type="binding site" evidence="3">
    <location>
        <position position="101"/>
    </location>
    <ligand>
        <name>L-tryptophan</name>
        <dbReference type="ChEBI" id="CHEBI:57912"/>
    </ligand>
</feature>
<feature type="binding site" evidence="3">
    <location>
        <position position="275"/>
    </location>
    <ligand>
        <name>dimethylallyl diphosphate</name>
        <dbReference type="ChEBI" id="CHEBI:57623"/>
    </ligand>
</feature>
<dbReference type="GO" id="GO:0009820">
    <property type="term" value="P:alkaloid metabolic process"/>
    <property type="evidence" value="ECO:0007669"/>
    <property type="project" value="InterPro"/>
</dbReference>
<feature type="binding site" evidence="3">
    <location>
        <position position="204"/>
    </location>
    <ligand>
        <name>dimethylallyl diphosphate</name>
        <dbReference type="ChEBI" id="CHEBI:57623"/>
    </ligand>
</feature>
<dbReference type="SFLD" id="SFLDS00036">
    <property type="entry name" value="Aromatic_Prenyltransferase"/>
    <property type="match status" value="1"/>
</dbReference>
<feature type="binding site" evidence="3">
    <location>
        <position position="422"/>
    </location>
    <ligand>
        <name>dimethylallyl diphosphate</name>
        <dbReference type="ChEBI" id="CHEBI:57623"/>
    </ligand>
</feature>
<evidence type="ECO:0000313" key="4">
    <source>
        <dbReference type="EMBL" id="KKK13829.1"/>
    </source>
</evidence>
<feature type="binding site" evidence="3">
    <location>
        <position position="117"/>
    </location>
    <ligand>
        <name>dimethylallyl diphosphate</name>
        <dbReference type="ChEBI" id="CHEBI:57623"/>
    </ligand>
</feature>
<organism evidence="4 5">
    <name type="scientific">Aspergillus rambellii</name>
    <dbReference type="NCBI Taxonomy" id="308745"/>
    <lineage>
        <taxon>Eukaryota</taxon>
        <taxon>Fungi</taxon>
        <taxon>Dikarya</taxon>
        <taxon>Ascomycota</taxon>
        <taxon>Pezizomycotina</taxon>
        <taxon>Eurotiomycetes</taxon>
        <taxon>Eurotiomycetidae</taxon>
        <taxon>Eurotiales</taxon>
        <taxon>Aspergillaceae</taxon>
        <taxon>Aspergillus</taxon>
        <taxon>Aspergillus subgen. Nidulantes</taxon>
    </lineage>
</organism>
<dbReference type="PIRSF" id="PIRSF000509">
    <property type="entry name" value="Trp_DMAT"/>
    <property type="match status" value="1"/>
</dbReference>
<proteinExistence type="inferred from homology"/>
<comment type="caution">
    <text evidence="4">The sequence shown here is derived from an EMBL/GenBank/DDBJ whole genome shotgun (WGS) entry which is preliminary data.</text>
</comment>
<protein>
    <recommendedName>
        <fullName evidence="6">Dimethylallyl tryptophan synthase</fullName>
    </recommendedName>
</protein>
<evidence type="ECO:0008006" key="6">
    <source>
        <dbReference type="Google" id="ProtNLM"/>
    </source>
</evidence>
<dbReference type="OrthoDB" id="5392033at2759"/>
<dbReference type="Pfam" id="PF11991">
    <property type="entry name" value="Trp_DMAT"/>
    <property type="match status" value="1"/>
</dbReference>
<name>A0A0F8U268_9EURO</name>
<feature type="binding site" evidence="3">
    <location>
        <position position="206"/>
    </location>
    <ligand>
        <name>dimethylallyl diphosphate</name>
        <dbReference type="ChEBI" id="CHEBI:57623"/>
    </ligand>
</feature>
<reference evidence="4 5" key="1">
    <citation type="submission" date="2015-02" db="EMBL/GenBank/DDBJ databases">
        <title>Draft Genome Sequences of Two Closely-Related Aflatoxigenic Aspergillus Species Obtained from the Cote d'Ivoire.</title>
        <authorList>
            <person name="Moore G.G."/>
            <person name="Beltz S.B."/>
            <person name="Mack B.M."/>
        </authorList>
    </citation>
    <scope>NUCLEOTIDE SEQUENCE [LARGE SCALE GENOMIC DNA]</scope>
    <source>
        <strain evidence="4 5">SRRC1468</strain>
    </source>
</reference>
<gene>
    <name evidence="4" type="ORF">ARAM_001592</name>
</gene>
<dbReference type="Proteomes" id="UP000034291">
    <property type="component" value="Unassembled WGS sequence"/>
</dbReference>
<dbReference type="InterPro" id="IPR033964">
    <property type="entry name" value="ABBA"/>
</dbReference>
<dbReference type="CDD" id="cd13929">
    <property type="entry name" value="PT-DMATS_CymD"/>
    <property type="match status" value="1"/>
</dbReference>
<evidence type="ECO:0000313" key="5">
    <source>
        <dbReference type="Proteomes" id="UP000034291"/>
    </source>
</evidence>
<dbReference type="InterPro" id="IPR012148">
    <property type="entry name" value="ABBA_DMATS-like"/>
</dbReference>
<dbReference type="GO" id="GO:0016765">
    <property type="term" value="F:transferase activity, transferring alkyl or aryl (other than methyl) groups"/>
    <property type="evidence" value="ECO:0007669"/>
    <property type="project" value="InterPro"/>
</dbReference>
<sequence length="442" mass="49716">MTVTNVNDSQCVIAKSKVSSETAAQTPFDILTRYYVFPDEHQKNWWEKTGALLGKVLASANYSVSRQFEALTFYGQVLIPLLGPYPLSFRSAITRSGLPVEFSVNYQQRGEVDPVVRIGFEPVAMASGTPSDPYNQIPISTLLDRLKQLDLPGFDDDLFQHFLTMHTLSAAEREVMAQKKMEGSDLTSQAAFGFDLKPNTISVKGYTFPALKCHAQGSGFGTVISESIKPLENRIGHFDSFDMVNDYLEETNGYSQFAFWSFDCGDPAQSRLKLYSSHNDVVLSKIEEIWTLGGRSTSPTVQKGLEYLRELWELTKLSEGHRAFTGGFDDGKDSTPTPMVWNYEMKVGEPAPLTKFYFPIHGEKDKDVVQGLAQFLVKIGLSKYGEDYEQVVRDYFPKQSLDTTARLTSWISFAYSEKTGVYLSVYYHSSEDYLWSDGSTDE</sequence>
<dbReference type="PANTHER" id="PTHR40627:SF3">
    <property type="entry name" value="PRENYLTRANSFERASE ASQH2-RELATED"/>
    <property type="match status" value="1"/>
</dbReference>
<dbReference type="PANTHER" id="PTHR40627">
    <property type="entry name" value="INDOLE PRENYLTRANSFERASE TDIB-RELATED"/>
    <property type="match status" value="1"/>
</dbReference>
<keyword evidence="5" id="KW-1185">Reference proteome</keyword>
<accession>A0A0F8U268</accession>
<dbReference type="NCBIfam" id="TIGR03429">
    <property type="entry name" value="arom_pren_DMATS"/>
    <property type="match status" value="1"/>
</dbReference>
<feature type="binding site" evidence="3">
    <location>
        <position position="273"/>
    </location>
    <ligand>
        <name>dimethylallyl diphosphate</name>
        <dbReference type="ChEBI" id="CHEBI:57623"/>
    </ligand>
</feature>
<feature type="binding site" evidence="3">
    <location>
        <position position="271"/>
    </location>
    <ligand>
        <name>dimethylallyl diphosphate</name>
        <dbReference type="ChEBI" id="CHEBI:57623"/>
    </ligand>
</feature>
<evidence type="ECO:0000256" key="1">
    <source>
        <dbReference type="ARBA" id="ARBA00010209"/>
    </source>
</evidence>
<feature type="binding site" evidence="3">
    <location>
        <position position="357"/>
    </location>
    <ligand>
        <name>dimethylallyl diphosphate</name>
        <dbReference type="ChEBI" id="CHEBI:57623"/>
    </ligand>
</feature>
<keyword evidence="2" id="KW-0808">Transferase</keyword>
<dbReference type="AlphaFoldDB" id="A0A0F8U268"/>
<feature type="binding site" evidence="3">
    <location>
        <position position="426"/>
    </location>
    <ligand>
        <name>dimethylallyl diphosphate</name>
        <dbReference type="ChEBI" id="CHEBI:57623"/>
    </ligand>
</feature>
<dbReference type="InterPro" id="IPR017795">
    <property type="entry name" value="ABBA_NscD-like"/>
</dbReference>
<dbReference type="SFLD" id="SFLDG01162">
    <property type="entry name" value="I"/>
    <property type="match status" value="1"/>
</dbReference>
<comment type="similarity">
    <text evidence="1">Belongs to the tryptophan dimethylallyltransferase family.</text>
</comment>